<keyword evidence="23" id="KW-1185">Reference proteome</keyword>
<evidence type="ECO:0000256" key="18">
    <source>
        <dbReference type="PIRNR" id="PIRNR006268"/>
    </source>
</evidence>
<dbReference type="OrthoDB" id="9778595at2"/>
<evidence type="ECO:0000256" key="5">
    <source>
        <dbReference type="ARBA" id="ARBA00022519"/>
    </source>
</evidence>
<dbReference type="Proteomes" id="UP001196379">
    <property type="component" value="Unassembled WGS sequence"/>
</dbReference>
<comment type="caution">
    <text evidence="21">The sequence shown here is derived from an EMBL/GenBank/DDBJ whole genome shotgun (WGS) entry which is preliminary data.</text>
</comment>
<evidence type="ECO:0000256" key="12">
    <source>
        <dbReference type="ARBA" id="ARBA00023136"/>
    </source>
</evidence>
<dbReference type="PANTHER" id="PTHR30040:SF2">
    <property type="entry name" value="FAD:PROTEIN FMN TRANSFERASE"/>
    <property type="match status" value="1"/>
</dbReference>
<dbReference type="AlphaFoldDB" id="A0A949SZQ1"/>
<comment type="similarity">
    <text evidence="1 18">Belongs to the ApbE family.</text>
</comment>
<dbReference type="Pfam" id="PF02424">
    <property type="entry name" value="ApbE"/>
    <property type="match status" value="1"/>
</dbReference>
<keyword evidence="10 18" id="KW-0274">FAD</keyword>
<evidence type="ECO:0000313" key="20">
    <source>
        <dbReference type="EMBL" id="MBV6531880.1"/>
    </source>
</evidence>
<dbReference type="EC" id="2.7.1.180" evidence="2 18"/>
<keyword evidence="5" id="KW-0997">Cell inner membrane</keyword>
<feature type="binding site" evidence="19">
    <location>
        <position position="154"/>
    </location>
    <ligand>
        <name>Mg(2+)</name>
        <dbReference type="ChEBI" id="CHEBI:18420"/>
    </ligand>
</feature>
<dbReference type="GO" id="GO:0016740">
    <property type="term" value="F:transferase activity"/>
    <property type="evidence" value="ECO:0007669"/>
    <property type="project" value="UniProtKB-UniRule"/>
</dbReference>
<reference evidence="21 23" key="1">
    <citation type="journal article" date="2021" name="Mol. Ecol.">
        <title>Polar bear-adapted Ursidibacter maritimus are remarkably conserved after generations in captivity.</title>
        <authorList>
            <person name="Espinosa-Gongora C."/>
            <person name="Hansen M.J."/>
            <person name="Bertelsen M.F."/>
            <person name="Bojesen A.M."/>
        </authorList>
    </citation>
    <scope>NUCLEOTIDE SEQUENCE</scope>
    <source>
        <strain evidence="21">Pb43105x</strain>
        <strain evidence="20 23">Pb43106</strain>
    </source>
</reference>
<keyword evidence="4" id="KW-1003">Cell membrane</keyword>
<evidence type="ECO:0000256" key="2">
    <source>
        <dbReference type="ARBA" id="ARBA00011955"/>
    </source>
</evidence>
<dbReference type="FunFam" id="3.10.520.10:FF:000001">
    <property type="entry name" value="FAD:protein FMN transferase"/>
    <property type="match status" value="1"/>
</dbReference>
<dbReference type="InterPro" id="IPR003374">
    <property type="entry name" value="ApbE-like_sf"/>
</dbReference>
<evidence type="ECO:0000256" key="16">
    <source>
        <dbReference type="ARBA" id="ARBA00048540"/>
    </source>
</evidence>
<feature type="binding site" evidence="19">
    <location>
        <position position="274"/>
    </location>
    <ligand>
        <name>Mg(2+)</name>
        <dbReference type="ChEBI" id="CHEBI:18420"/>
    </ligand>
</feature>
<name>A0A949SZQ1_9PAST</name>
<dbReference type="GO" id="GO:0005886">
    <property type="term" value="C:plasma membrane"/>
    <property type="evidence" value="ECO:0007669"/>
    <property type="project" value="UniProtKB-SubCell"/>
</dbReference>
<evidence type="ECO:0000313" key="22">
    <source>
        <dbReference type="Proteomes" id="UP000732858"/>
    </source>
</evidence>
<keyword evidence="8 18" id="KW-0479">Metal-binding</keyword>
<keyword evidence="11 18" id="KW-0460">Magnesium</keyword>
<evidence type="ECO:0000256" key="19">
    <source>
        <dbReference type="PIRSR" id="PIRSR006268-2"/>
    </source>
</evidence>
<dbReference type="PANTHER" id="PTHR30040">
    <property type="entry name" value="THIAMINE BIOSYNTHESIS LIPOPROTEIN APBE"/>
    <property type="match status" value="1"/>
</dbReference>
<proteinExistence type="inferred from homology"/>
<comment type="catalytic activity">
    <reaction evidence="16 18">
        <text>L-threonyl-[protein] + FAD = FMN-L-threonyl-[protein] + AMP + H(+)</text>
        <dbReference type="Rhea" id="RHEA:36847"/>
        <dbReference type="Rhea" id="RHEA-COMP:11060"/>
        <dbReference type="Rhea" id="RHEA-COMP:11061"/>
        <dbReference type="ChEBI" id="CHEBI:15378"/>
        <dbReference type="ChEBI" id="CHEBI:30013"/>
        <dbReference type="ChEBI" id="CHEBI:57692"/>
        <dbReference type="ChEBI" id="CHEBI:74257"/>
        <dbReference type="ChEBI" id="CHEBI:456215"/>
        <dbReference type="EC" id="2.7.1.180"/>
    </reaction>
</comment>
<evidence type="ECO:0000256" key="14">
    <source>
        <dbReference type="ARBA" id="ARBA00023288"/>
    </source>
</evidence>
<dbReference type="EMBL" id="JABUMC010000009">
    <property type="protein sequence ID" value="MBV6546678.1"/>
    <property type="molecule type" value="Genomic_DNA"/>
</dbReference>
<evidence type="ECO:0000313" key="23">
    <source>
        <dbReference type="Proteomes" id="UP001196379"/>
    </source>
</evidence>
<sequence length="319" mass="35482">MGTTYHVKYIDDGSIKNLPIPEAIQKELDELLKEVNNQMSTYQRESQISQFNQYDTVDSSFSVAKDFALVVEEGIRLNKVTDGALDITIGPLVNLWGFGPDKRLNKVPTAEQIAERAKSVGIEKLIVGFENNDRQNGNAFLQKKEPNLYVDLSSIAKGFGVDKVADYLNSLGLENYLVEIGGEIYGKGNNLKKQPWTIAIEKPEFTQGTSVQIAVPLHNLGMATSGNYRNYFEDEQGNRLSHIIDPKMLRPISHNLASITVFAPTTMTADGLSTGLFVLGADKALEVAEREKLAVFLIIKNGQEYETKMSSEFKKLIKE</sequence>
<dbReference type="PIRSF" id="PIRSF006268">
    <property type="entry name" value="ApbE"/>
    <property type="match status" value="1"/>
</dbReference>
<evidence type="ECO:0000256" key="6">
    <source>
        <dbReference type="ARBA" id="ARBA00022630"/>
    </source>
</evidence>
<evidence type="ECO:0000313" key="21">
    <source>
        <dbReference type="EMBL" id="MBV6546678.1"/>
    </source>
</evidence>
<keyword evidence="13" id="KW-0564">Palmitate</keyword>
<protein>
    <recommendedName>
        <fullName evidence="3 18">FAD:protein FMN transferase</fullName>
        <ecNumber evidence="2 18">2.7.1.180</ecNumber>
    </recommendedName>
    <alternativeName>
        <fullName evidence="15 18">Flavin transferase</fullName>
    </alternativeName>
</protein>
<keyword evidence="12" id="KW-0472">Membrane</keyword>
<evidence type="ECO:0000256" key="8">
    <source>
        <dbReference type="ARBA" id="ARBA00022723"/>
    </source>
</evidence>
<evidence type="ECO:0000256" key="13">
    <source>
        <dbReference type="ARBA" id="ARBA00023139"/>
    </source>
</evidence>
<dbReference type="EMBL" id="JABULY010000003">
    <property type="protein sequence ID" value="MBV6531880.1"/>
    <property type="molecule type" value="Genomic_DNA"/>
</dbReference>
<evidence type="ECO:0000256" key="3">
    <source>
        <dbReference type="ARBA" id="ARBA00016337"/>
    </source>
</evidence>
<organism evidence="21 22">
    <name type="scientific">Ursidibacter maritimus</name>
    <dbReference type="NCBI Taxonomy" id="1331689"/>
    <lineage>
        <taxon>Bacteria</taxon>
        <taxon>Pseudomonadati</taxon>
        <taxon>Pseudomonadota</taxon>
        <taxon>Gammaproteobacteria</taxon>
        <taxon>Pasteurellales</taxon>
        <taxon>Pasteurellaceae</taxon>
        <taxon>Ursidibacter</taxon>
    </lineage>
</organism>
<evidence type="ECO:0000256" key="7">
    <source>
        <dbReference type="ARBA" id="ARBA00022679"/>
    </source>
</evidence>
<keyword evidence="9" id="KW-0732">Signal</keyword>
<dbReference type="GO" id="GO:0046872">
    <property type="term" value="F:metal ion binding"/>
    <property type="evidence" value="ECO:0007669"/>
    <property type="project" value="UniProtKB-UniRule"/>
</dbReference>
<comment type="subcellular location">
    <subcellularLocation>
        <location evidence="17">Cell inner membrane</location>
        <topology evidence="17">Lipid-anchor</topology>
        <orientation evidence="17">Periplasmic side</orientation>
    </subcellularLocation>
</comment>
<comment type="cofactor">
    <cofactor evidence="19">
        <name>Mg(2+)</name>
        <dbReference type="ChEBI" id="CHEBI:18420"/>
    </cofactor>
    <cofactor evidence="19">
        <name>Mn(2+)</name>
        <dbReference type="ChEBI" id="CHEBI:29035"/>
    </cofactor>
    <text evidence="19">Magnesium. Can also use manganese.</text>
</comment>
<evidence type="ECO:0000256" key="9">
    <source>
        <dbReference type="ARBA" id="ARBA00022729"/>
    </source>
</evidence>
<dbReference type="InterPro" id="IPR024932">
    <property type="entry name" value="ApbE"/>
</dbReference>
<keyword evidence="6 18" id="KW-0285">Flavoprotein</keyword>
<evidence type="ECO:0000256" key="10">
    <source>
        <dbReference type="ARBA" id="ARBA00022827"/>
    </source>
</evidence>
<feature type="binding site" evidence="19">
    <location>
        <position position="270"/>
    </location>
    <ligand>
        <name>Mg(2+)</name>
        <dbReference type="ChEBI" id="CHEBI:18420"/>
    </ligand>
</feature>
<evidence type="ECO:0000256" key="17">
    <source>
        <dbReference type="ARBA" id="ARBA00060485"/>
    </source>
</evidence>
<accession>A0A949SZQ1</accession>
<keyword evidence="7 18" id="KW-0808">Transferase</keyword>
<evidence type="ECO:0000256" key="1">
    <source>
        <dbReference type="ARBA" id="ARBA00008282"/>
    </source>
</evidence>
<keyword evidence="14" id="KW-0449">Lipoprotein</keyword>
<dbReference type="SUPFAM" id="SSF143631">
    <property type="entry name" value="ApbE-like"/>
    <property type="match status" value="1"/>
</dbReference>
<dbReference type="Gene3D" id="3.10.520.10">
    <property type="entry name" value="ApbE-like domains"/>
    <property type="match status" value="1"/>
</dbReference>
<evidence type="ECO:0000256" key="11">
    <source>
        <dbReference type="ARBA" id="ARBA00022842"/>
    </source>
</evidence>
<evidence type="ECO:0000256" key="15">
    <source>
        <dbReference type="ARBA" id="ARBA00031306"/>
    </source>
</evidence>
<evidence type="ECO:0000256" key="4">
    <source>
        <dbReference type="ARBA" id="ARBA00022475"/>
    </source>
</evidence>
<gene>
    <name evidence="20" type="ORF">HT657_06995</name>
    <name evidence="21" type="ORF">HT672_05170</name>
</gene>
<dbReference type="Proteomes" id="UP000732858">
    <property type="component" value="Unassembled WGS sequence"/>
</dbReference>